<dbReference type="PANTHER" id="PTHR33710">
    <property type="entry name" value="BNAC02G09200D PROTEIN"/>
    <property type="match status" value="1"/>
</dbReference>
<reference evidence="1 2" key="1">
    <citation type="journal article" date="2019" name="Genome Biol. Evol.">
        <title>Insights into the evolution of the New World diploid cottons (Gossypium, subgenus Houzingenia) based on genome sequencing.</title>
        <authorList>
            <person name="Grover C.E."/>
            <person name="Arick M.A. 2nd"/>
            <person name="Thrash A."/>
            <person name="Conover J.L."/>
            <person name="Sanders W.S."/>
            <person name="Peterson D.G."/>
            <person name="Frelichowski J.E."/>
            <person name="Scheffler J.A."/>
            <person name="Scheffler B.E."/>
            <person name="Wendel J.F."/>
        </authorList>
    </citation>
    <scope>NUCLEOTIDE SEQUENCE [LARGE SCALE GENOMIC DNA]</scope>
    <source>
        <strain evidence="1">0</strain>
        <tissue evidence="1">Leaf</tissue>
    </source>
</reference>
<sequence length="390" mass="43981">MILCMGGRGVPVLVMEIRRWMTEDWRLNLRHTIPNGLADLEIAENSSNVAERSISKFIREKSNKAKEGSIPEGDKVLSISHFCTKHFVAIEGTWVEKGVAASLINVYAPNGCSEQKKVWEEIGELKESERSNCVGLLTGSKAFNSFIDECKVVDLPLLGKKFTWFGPKNKMSRLDRFLVEEYWLVRFNDLIQQGYGRSISDHIPILLHNSLVDWGPHPFKFLNTWLDKEECTNLIKDVWGGFNGENMKLAVKLRRLNMAIKQWNGKSGGNVDMKIDEIGRKFSEWDDIDFNEQVIDYALLHCSKVAEHSQLAGLDFSNNTVLNLIASLFDSPDSVIRNKKNESISAAVVLFFDISNLQDWLSAELVFDMVQCVAGHLPNVTGGRLSSGGR</sequence>
<evidence type="ECO:0000313" key="2">
    <source>
        <dbReference type="Proteomes" id="UP000593560"/>
    </source>
</evidence>
<gene>
    <name evidence="1" type="ORF">Gohar_019413</name>
</gene>
<dbReference type="OrthoDB" id="952894at2759"/>
<dbReference type="AlphaFoldDB" id="A0A7J9ICR8"/>
<evidence type="ECO:0000313" key="1">
    <source>
        <dbReference type="EMBL" id="MBA0819414.1"/>
    </source>
</evidence>
<accession>A0A7J9ICR8</accession>
<dbReference type="Gene3D" id="3.60.10.10">
    <property type="entry name" value="Endonuclease/exonuclease/phosphatase"/>
    <property type="match status" value="1"/>
</dbReference>
<dbReference type="InterPro" id="IPR036691">
    <property type="entry name" value="Endo/exonu/phosph_ase_sf"/>
</dbReference>
<dbReference type="SUPFAM" id="SSF56219">
    <property type="entry name" value="DNase I-like"/>
    <property type="match status" value="1"/>
</dbReference>
<keyword evidence="2" id="KW-1185">Reference proteome</keyword>
<dbReference type="Proteomes" id="UP000593560">
    <property type="component" value="Unassembled WGS sequence"/>
</dbReference>
<dbReference type="EMBL" id="JABFAD010329545">
    <property type="protein sequence ID" value="MBA0819414.1"/>
    <property type="molecule type" value="Genomic_DNA"/>
</dbReference>
<dbReference type="PANTHER" id="PTHR33710:SF64">
    <property type="entry name" value="ENDONUCLEASE_EXONUCLEASE_PHOSPHATASE DOMAIN-CONTAINING PROTEIN"/>
    <property type="match status" value="1"/>
</dbReference>
<protein>
    <submittedName>
        <fullName evidence="1">Uncharacterized protein</fullName>
    </submittedName>
</protein>
<name>A0A7J9ICR8_9ROSI</name>
<feature type="non-terminal residue" evidence="1">
    <location>
        <position position="1"/>
    </location>
</feature>
<organism evidence="1 2">
    <name type="scientific">Gossypium harknessii</name>
    <dbReference type="NCBI Taxonomy" id="34285"/>
    <lineage>
        <taxon>Eukaryota</taxon>
        <taxon>Viridiplantae</taxon>
        <taxon>Streptophyta</taxon>
        <taxon>Embryophyta</taxon>
        <taxon>Tracheophyta</taxon>
        <taxon>Spermatophyta</taxon>
        <taxon>Magnoliopsida</taxon>
        <taxon>eudicotyledons</taxon>
        <taxon>Gunneridae</taxon>
        <taxon>Pentapetalae</taxon>
        <taxon>rosids</taxon>
        <taxon>malvids</taxon>
        <taxon>Malvales</taxon>
        <taxon>Malvaceae</taxon>
        <taxon>Malvoideae</taxon>
        <taxon>Gossypium</taxon>
    </lineage>
</organism>
<proteinExistence type="predicted"/>
<comment type="caution">
    <text evidence="1">The sequence shown here is derived from an EMBL/GenBank/DDBJ whole genome shotgun (WGS) entry which is preliminary data.</text>
</comment>